<feature type="non-terminal residue" evidence="3">
    <location>
        <position position="1"/>
    </location>
</feature>
<reference evidence="3" key="1">
    <citation type="journal article" date="2014" name="Front. Microbiol.">
        <title>High frequency of phylogenetically diverse reductive dehalogenase-homologous genes in deep subseafloor sedimentary metagenomes.</title>
        <authorList>
            <person name="Kawai M."/>
            <person name="Futagami T."/>
            <person name="Toyoda A."/>
            <person name="Takaki Y."/>
            <person name="Nishi S."/>
            <person name="Hori S."/>
            <person name="Arai W."/>
            <person name="Tsubouchi T."/>
            <person name="Morono Y."/>
            <person name="Uchiyama I."/>
            <person name="Ito T."/>
            <person name="Fujiyama A."/>
            <person name="Inagaki F."/>
            <person name="Takami H."/>
        </authorList>
    </citation>
    <scope>NUCLEOTIDE SEQUENCE</scope>
    <source>
        <strain evidence="3">Expedition CK06-06</strain>
    </source>
</reference>
<sequence length="226" mass="24985">RTKGASLIYTSSASVYGLLSSVCNEDSPVHPQGPYAAAKYETEQKIERLIDNYITLRINAPYGKKQRSKTVLRIFIERALAGLDLLYHGSGKRQQDFVAVEDVAIVITYAVSFKGTGEIINIASGNSISMKNLAELIIHTIPGTMSRVLASGQIDPQEDYRAIFDISKSNHVLGWSPSVSLKDGIRRWASYIVSKKMKVGLLSDVHGNYVGLNVCLNFFSKKRVEK</sequence>
<dbReference type="Pfam" id="PF01370">
    <property type="entry name" value="Epimerase"/>
    <property type="match status" value="1"/>
</dbReference>
<evidence type="ECO:0000313" key="3">
    <source>
        <dbReference type="EMBL" id="GAH84568.1"/>
    </source>
</evidence>
<comment type="similarity">
    <text evidence="1">Belongs to the NAD(P)-dependent epimerase/dehydratase family.</text>
</comment>
<dbReference type="EMBL" id="BARU01041076">
    <property type="protein sequence ID" value="GAH84568.1"/>
    <property type="molecule type" value="Genomic_DNA"/>
</dbReference>
<dbReference type="AlphaFoldDB" id="X1KRF4"/>
<protein>
    <recommendedName>
        <fullName evidence="2">NAD-dependent epimerase/dehydratase domain-containing protein</fullName>
    </recommendedName>
</protein>
<feature type="domain" description="NAD-dependent epimerase/dehydratase" evidence="2">
    <location>
        <begin position="4"/>
        <end position="123"/>
    </location>
</feature>
<dbReference type="InterPro" id="IPR001509">
    <property type="entry name" value="Epimerase_deHydtase"/>
</dbReference>
<gene>
    <name evidence="3" type="ORF">S03H2_63396</name>
</gene>
<dbReference type="InterPro" id="IPR036291">
    <property type="entry name" value="NAD(P)-bd_dom_sf"/>
</dbReference>
<evidence type="ECO:0000256" key="1">
    <source>
        <dbReference type="ARBA" id="ARBA00007637"/>
    </source>
</evidence>
<dbReference type="SUPFAM" id="SSF51735">
    <property type="entry name" value="NAD(P)-binding Rossmann-fold domains"/>
    <property type="match status" value="1"/>
</dbReference>
<evidence type="ECO:0000259" key="2">
    <source>
        <dbReference type="Pfam" id="PF01370"/>
    </source>
</evidence>
<dbReference type="Gene3D" id="3.40.50.720">
    <property type="entry name" value="NAD(P)-binding Rossmann-like Domain"/>
    <property type="match status" value="1"/>
</dbReference>
<accession>X1KRF4</accession>
<organism evidence="3">
    <name type="scientific">marine sediment metagenome</name>
    <dbReference type="NCBI Taxonomy" id="412755"/>
    <lineage>
        <taxon>unclassified sequences</taxon>
        <taxon>metagenomes</taxon>
        <taxon>ecological metagenomes</taxon>
    </lineage>
</organism>
<feature type="non-terminal residue" evidence="3">
    <location>
        <position position="226"/>
    </location>
</feature>
<proteinExistence type="inferred from homology"/>
<name>X1KRF4_9ZZZZ</name>
<dbReference type="PANTHER" id="PTHR43000">
    <property type="entry name" value="DTDP-D-GLUCOSE 4,6-DEHYDRATASE-RELATED"/>
    <property type="match status" value="1"/>
</dbReference>
<comment type="caution">
    <text evidence="3">The sequence shown here is derived from an EMBL/GenBank/DDBJ whole genome shotgun (WGS) entry which is preliminary data.</text>
</comment>